<dbReference type="SUPFAM" id="SSF57701">
    <property type="entry name" value="Zn2/Cys6 DNA-binding domain"/>
    <property type="match status" value="1"/>
</dbReference>
<feature type="compositionally biased region" description="Low complexity" evidence="8">
    <location>
        <begin position="199"/>
        <end position="230"/>
    </location>
</feature>
<dbReference type="GO" id="GO:0008270">
    <property type="term" value="F:zinc ion binding"/>
    <property type="evidence" value="ECO:0007669"/>
    <property type="project" value="InterPro"/>
</dbReference>
<dbReference type="PANTHER" id="PTHR31313:SF78">
    <property type="entry name" value="TRANSCRIPTION FACTOR DOMAIN-CONTAINING PROTEIN"/>
    <property type="match status" value="1"/>
</dbReference>
<evidence type="ECO:0000256" key="8">
    <source>
        <dbReference type="SAM" id="MobiDB-lite"/>
    </source>
</evidence>
<dbReference type="GO" id="GO:0003677">
    <property type="term" value="F:DNA binding"/>
    <property type="evidence" value="ECO:0007669"/>
    <property type="project" value="UniProtKB-KW"/>
</dbReference>
<evidence type="ECO:0000256" key="5">
    <source>
        <dbReference type="ARBA" id="ARBA00023125"/>
    </source>
</evidence>
<dbReference type="Pfam" id="PF04082">
    <property type="entry name" value="Fungal_trans"/>
    <property type="match status" value="1"/>
</dbReference>
<dbReference type="InterPro" id="IPR001138">
    <property type="entry name" value="Zn2Cys6_DnaBD"/>
</dbReference>
<evidence type="ECO:0000313" key="10">
    <source>
        <dbReference type="EMBL" id="KIY73568.1"/>
    </source>
</evidence>
<feature type="compositionally biased region" description="Low complexity" evidence="8">
    <location>
        <begin position="920"/>
        <end position="937"/>
    </location>
</feature>
<comment type="subcellular location">
    <subcellularLocation>
        <location evidence="1">Nucleus</location>
    </subcellularLocation>
</comment>
<keyword evidence="5" id="KW-0238">DNA-binding</keyword>
<evidence type="ECO:0000256" key="3">
    <source>
        <dbReference type="ARBA" id="ARBA00022833"/>
    </source>
</evidence>
<keyword evidence="6" id="KW-0804">Transcription</keyword>
<proteinExistence type="predicted"/>
<keyword evidence="3" id="KW-0862">Zinc</keyword>
<keyword evidence="7" id="KW-0539">Nucleus</keyword>
<feature type="region of interest" description="Disordered" evidence="8">
    <location>
        <begin position="146"/>
        <end position="246"/>
    </location>
</feature>
<name>A0A0D7BSP0_9AGAR</name>
<keyword evidence="4" id="KW-0805">Transcription regulation</keyword>
<dbReference type="InterPro" id="IPR007219">
    <property type="entry name" value="XnlR_reg_dom"/>
</dbReference>
<feature type="domain" description="Zn(2)-C6 fungal-type" evidence="9">
    <location>
        <begin position="29"/>
        <end position="62"/>
    </location>
</feature>
<feature type="region of interest" description="Disordered" evidence="8">
    <location>
        <begin position="863"/>
        <end position="947"/>
    </location>
</feature>
<dbReference type="CDD" id="cd12148">
    <property type="entry name" value="fungal_TF_MHR"/>
    <property type="match status" value="1"/>
</dbReference>
<evidence type="ECO:0000313" key="11">
    <source>
        <dbReference type="Proteomes" id="UP000054007"/>
    </source>
</evidence>
<dbReference type="PROSITE" id="PS00463">
    <property type="entry name" value="ZN2_CY6_FUNGAL_1"/>
    <property type="match status" value="1"/>
</dbReference>
<gene>
    <name evidence="10" type="ORF">CYLTODRAFT_416946</name>
</gene>
<evidence type="ECO:0000256" key="2">
    <source>
        <dbReference type="ARBA" id="ARBA00022723"/>
    </source>
</evidence>
<dbReference type="SMART" id="SM00906">
    <property type="entry name" value="Fungal_trans"/>
    <property type="match status" value="1"/>
</dbReference>
<accession>A0A0D7BSP0</accession>
<dbReference type="CDD" id="cd00067">
    <property type="entry name" value="GAL4"/>
    <property type="match status" value="1"/>
</dbReference>
<dbReference type="STRING" id="1314674.A0A0D7BSP0"/>
<dbReference type="PANTHER" id="PTHR31313">
    <property type="entry name" value="TY1 ENHANCER ACTIVATOR"/>
    <property type="match status" value="1"/>
</dbReference>
<dbReference type="SMART" id="SM00066">
    <property type="entry name" value="GAL4"/>
    <property type="match status" value="1"/>
</dbReference>
<evidence type="ECO:0000256" key="4">
    <source>
        <dbReference type="ARBA" id="ARBA00023015"/>
    </source>
</evidence>
<dbReference type="PROSITE" id="PS50048">
    <property type="entry name" value="ZN2_CY6_FUNGAL_2"/>
    <property type="match status" value="1"/>
</dbReference>
<feature type="region of interest" description="Disordered" evidence="8">
    <location>
        <begin position="771"/>
        <end position="796"/>
    </location>
</feature>
<dbReference type="Gene3D" id="4.10.240.10">
    <property type="entry name" value="Zn(2)-C6 fungal-type DNA-binding domain"/>
    <property type="match status" value="1"/>
</dbReference>
<protein>
    <recommendedName>
        <fullName evidence="9">Zn(2)-C6 fungal-type domain-containing protein</fullName>
    </recommendedName>
</protein>
<dbReference type="Pfam" id="PF00172">
    <property type="entry name" value="Zn_clus"/>
    <property type="match status" value="1"/>
</dbReference>
<dbReference type="Proteomes" id="UP000054007">
    <property type="component" value="Unassembled WGS sequence"/>
</dbReference>
<dbReference type="InterPro" id="IPR051615">
    <property type="entry name" value="Transcr_Regulatory_Elem"/>
</dbReference>
<keyword evidence="11" id="KW-1185">Reference proteome</keyword>
<dbReference type="OrthoDB" id="2123952at2759"/>
<sequence>MDWRDSDGSDEEHAPDAQTTANRKRSSRACDQCRKTKSKCEKGPGDGSQCKSCAQANTACTFLGPSYKRGPPKGYIHAIEQRWHQVEALLGAIMQANDPRVTGIVNELRHDALARDILERVESGPYGASGRTKRTGGTKEDFFASVLRSNEQSPSPSRDPSRSRRQSRISREKVSSALDRGLSVVPTPEWQDGLAARLAGSPSGSSGAPSPSQLYGLPSSSSSTLDGEPLQQKRRLNITPSDPDWNNMYTMDPASDDEEQNVTEHLGSLSLDENQEQIRYHGRISGLQLLSRQNRTDDRNDGGVWRLPMARVWPPSKDYIYHVMQEDDVDVQLPPTSVQDRLIELYFVYIHPVFPVLNKQRFLSDYRAWRQGERVFSRDSPREGTPKPEPSQRLSALLLLSMFSITARFSDMDQPQPAPGKMWEAGQEYQEGARTLLTKIFHRSRPSTVQALLLLGYREFGIGGMEQGWIYIGMAIRMAIDLGMNRNSDNWKIHGAEMFDEEETQTRRQIWWVCILSDRYGSIYMGRPVVIRDEDFDNPIPSVIPSEEQQPWRPLSSEPTAATYVPSPNVVMSNFRATCTLFVILGAVITKVYPVRFPPGVHRRALLASFESQLDQWYISLPQHLRYDPSNKRKVPPPHVLFLHVRYWGSVLLLNRAFIPNWKGVEITSKHSTQDLKAFDLAQSAASHIAGIVTTYREAFSLKRSSPFITSYILSAGIMHILTLTLRPSNVQASLGLRQCLTALKEMEIIWPSAARAWDLLSGVQLQAASTDGASNHSSPGGTKRQAEVAFGSASEKSSDYLQREAFGGMTASGTGGAVAAAAAPSQAPEPGVHDLSTRIMAHMLGLDIPGIEPSTSFYPGYEWWPRNGQGQGGPPSMGPSGSLDATTLPPPLSMNSMGAYGNQADEWAQHLGAGDVGMQQRQQQQRQQQQQQQQQQYPYSFDQYGL</sequence>
<evidence type="ECO:0000256" key="1">
    <source>
        <dbReference type="ARBA" id="ARBA00004123"/>
    </source>
</evidence>
<dbReference type="GO" id="GO:0006351">
    <property type="term" value="P:DNA-templated transcription"/>
    <property type="evidence" value="ECO:0007669"/>
    <property type="project" value="InterPro"/>
</dbReference>
<feature type="compositionally biased region" description="Polar residues" evidence="8">
    <location>
        <begin position="771"/>
        <end position="781"/>
    </location>
</feature>
<dbReference type="GO" id="GO:0005634">
    <property type="term" value="C:nucleus"/>
    <property type="evidence" value="ECO:0007669"/>
    <property type="project" value="UniProtKB-SubCell"/>
</dbReference>
<dbReference type="InterPro" id="IPR036864">
    <property type="entry name" value="Zn2-C6_fun-type_DNA-bd_sf"/>
</dbReference>
<feature type="compositionally biased region" description="Basic and acidic residues" evidence="8">
    <location>
        <begin position="1"/>
        <end position="15"/>
    </location>
</feature>
<dbReference type="GO" id="GO:0000981">
    <property type="term" value="F:DNA-binding transcription factor activity, RNA polymerase II-specific"/>
    <property type="evidence" value="ECO:0007669"/>
    <property type="project" value="InterPro"/>
</dbReference>
<reference evidence="10 11" key="1">
    <citation type="journal article" date="2015" name="Fungal Genet. Biol.">
        <title>Evolution of novel wood decay mechanisms in Agaricales revealed by the genome sequences of Fistulina hepatica and Cylindrobasidium torrendii.</title>
        <authorList>
            <person name="Floudas D."/>
            <person name="Held B.W."/>
            <person name="Riley R."/>
            <person name="Nagy L.G."/>
            <person name="Koehler G."/>
            <person name="Ransdell A.S."/>
            <person name="Younus H."/>
            <person name="Chow J."/>
            <person name="Chiniquy J."/>
            <person name="Lipzen A."/>
            <person name="Tritt A."/>
            <person name="Sun H."/>
            <person name="Haridas S."/>
            <person name="LaButti K."/>
            <person name="Ohm R.A."/>
            <person name="Kues U."/>
            <person name="Blanchette R.A."/>
            <person name="Grigoriev I.V."/>
            <person name="Minto R.E."/>
            <person name="Hibbett D.S."/>
        </authorList>
    </citation>
    <scope>NUCLEOTIDE SEQUENCE [LARGE SCALE GENOMIC DNA]</scope>
    <source>
        <strain evidence="10 11">FP15055 ss-10</strain>
    </source>
</reference>
<dbReference type="AlphaFoldDB" id="A0A0D7BSP0"/>
<organism evidence="10 11">
    <name type="scientific">Cylindrobasidium torrendii FP15055 ss-10</name>
    <dbReference type="NCBI Taxonomy" id="1314674"/>
    <lineage>
        <taxon>Eukaryota</taxon>
        <taxon>Fungi</taxon>
        <taxon>Dikarya</taxon>
        <taxon>Basidiomycota</taxon>
        <taxon>Agaricomycotina</taxon>
        <taxon>Agaricomycetes</taxon>
        <taxon>Agaricomycetidae</taxon>
        <taxon>Agaricales</taxon>
        <taxon>Marasmiineae</taxon>
        <taxon>Physalacriaceae</taxon>
        <taxon>Cylindrobasidium</taxon>
    </lineage>
</organism>
<evidence type="ECO:0000256" key="6">
    <source>
        <dbReference type="ARBA" id="ARBA00023163"/>
    </source>
</evidence>
<evidence type="ECO:0000256" key="7">
    <source>
        <dbReference type="ARBA" id="ARBA00023242"/>
    </source>
</evidence>
<dbReference type="EMBL" id="KN880435">
    <property type="protein sequence ID" value="KIY73568.1"/>
    <property type="molecule type" value="Genomic_DNA"/>
</dbReference>
<evidence type="ECO:0000259" key="9">
    <source>
        <dbReference type="PROSITE" id="PS50048"/>
    </source>
</evidence>
<feature type="region of interest" description="Disordered" evidence="8">
    <location>
        <begin position="1"/>
        <end position="28"/>
    </location>
</feature>
<keyword evidence="2" id="KW-0479">Metal-binding</keyword>